<feature type="region of interest" description="Disordered" evidence="1">
    <location>
        <begin position="157"/>
        <end position="178"/>
    </location>
</feature>
<dbReference type="PANTHER" id="PTHR47163">
    <property type="entry name" value="DDE_TNP_IS1595 DOMAIN-CONTAINING PROTEIN"/>
    <property type="match status" value="1"/>
</dbReference>
<dbReference type="InterPro" id="IPR053164">
    <property type="entry name" value="IS1016-like_transposase"/>
</dbReference>
<dbReference type="Pfam" id="PF12762">
    <property type="entry name" value="DDE_Tnp_IS1595"/>
    <property type="match status" value="1"/>
</dbReference>
<comment type="caution">
    <text evidence="3">The sequence shown here is derived from an EMBL/GenBank/DDBJ whole genome shotgun (WGS) entry which is preliminary data.</text>
</comment>
<feature type="compositionally biased region" description="Basic and acidic residues" evidence="1">
    <location>
        <begin position="166"/>
        <end position="178"/>
    </location>
</feature>
<dbReference type="SMART" id="SM01126">
    <property type="entry name" value="DDE_Tnp_IS1595"/>
    <property type="match status" value="1"/>
</dbReference>
<reference evidence="4" key="1">
    <citation type="journal article" date="2019" name="Int. J. Syst. Evol. Microbiol.">
        <title>The Global Catalogue of Microorganisms (GCM) 10K type strain sequencing project: providing services to taxonomists for standard genome sequencing and annotation.</title>
        <authorList>
            <consortium name="The Broad Institute Genomics Platform"/>
            <consortium name="The Broad Institute Genome Sequencing Center for Infectious Disease"/>
            <person name="Wu L."/>
            <person name="Ma J."/>
        </authorList>
    </citation>
    <scope>NUCLEOTIDE SEQUENCE [LARGE SCALE GENOMIC DNA]</scope>
    <source>
        <strain evidence="4">JCM 16949</strain>
    </source>
</reference>
<dbReference type="InterPro" id="IPR024445">
    <property type="entry name" value="Tnp_ISXO2-like"/>
</dbReference>
<sequence>MSKQEFSIPKLVTDLKSEADAYLLLEQLRWGGTPDACPKCGTVGRCYFLNPANGSTRKTRTGSVSERRVWKCGGCRKQFSVLTDTIFHGTKISIRTWLMVILQVCSSKNSVSAWEISRQYGLTPESAWHMVHRIREAMKREPVAGLLRGAIQADETWIGGNPANRHRNDPRELPRKAGTTDKQPVFALVHYETREARSTVVNDVTANTLGDKIREWADIENTYLQTDKHTGYIKIGAEAPSHEVVDHSMGQYKLLGGAGTNLVEGFFSELKRSLDGTHRHVSIEHLDRYLAQFDFMFTTCKLTDSQRMRKLIGTVAGRRLTYMPLVGNA</sequence>
<protein>
    <submittedName>
        <fullName evidence="3">IS1595 family transposase</fullName>
    </submittedName>
</protein>
<evidence type="ECO:0000313" key="3">
    <source>
        <dbReference type="EMBL" id="GAA3733013.1"/>
    </source>
</evidence>
<evidence type="ECO:0000256" key="1">
    <source>
        <dbReference type="SAM" id="MobiDB-lite"/>
    </source>
</evidence>
<evidence type="ECO:0000313" key="4">
    <source>
        <dbReference type="Proteomes" id="UP001501004"/>
    </source>
</evidence>
<evidence type="ECO:0000259" key="2">
    <source>
        <dbReference type="SMART" id="SM01126"/>
    </source>
</evidence>
<gene>
    <name evidence="3" type="ORF">GCM10022239_06660</name>
</gene>
<feature type="domain" description="ISXO2-like transposase" evidence="2">
    <location>
        <begin position="146"/>
        <end position="298"/>
    </location>
</feature>
<name>A0ABP7F8G6_9MICO</name>
<accession>A0ABP7F8G6</accession>
<dbReference type="EMBL" id="BAABAE010000002">
    <property type="protein sequence ID" value="GAA3733013.1"/>
    <property type="molecule type" value="Genomic_DNA"/>
</dbReference>
<dbReference type="PANTHER" id="PTHR47163:SF2">
    <property type="entry name" value="SI:DKEY-17M8.2"/>
    <property type="match status" value="1"/>
</dbReference>
<dbReference type="InterPro" id="IPR024442">
    <property type="entry name" value="Transposase_Zn_ribbon"/>
</dbReference>
<dbReference type="RefSeq" id="WP_344753699.1">
    <property type="nucleotide sequence ID" value="NZ_BAABAE010000002.1"/>
</dbReference>
<organism evidence="3 4">
    <name type="scientific">Leifsonella bigeumensis</name>
    <dbReference type="NCBI Taxonomy" id="433643"/>
    <lineage>
        <taxon>Bacteria</taxon>
        <taxon>Bacillati</taxon>
        <taxon>Actinomycetota</taxon>
        <taxon>Actinomycetes</taxon>
        <taxon>Micrococcales</taxon>
        <taxon>Microbacteriaceae</taxon>
        <taxon>Leifsonella</taxon>
    </lineage>
</organism>
<dbReference type="Pfam" id="PF12760">
    <property type="entry name" value="Zn_ribbon_IS1595"/>
    <property type="match status" value="1"/>
</dbReference>
<proteinExistence type="predicted"/>
<dbReference type="Proteomes" id="UP001501004">
    <property type="component" value="Unassembled WGS sequence"/>
</dbReference>
<dbReference type="NCBIfam" id="NF033547">
    <property type="entry name" value="transpos_IS1595"/>
    <property type="match status" value="1"/>
</dbReference>
<keyword evidence="4" id="KW-1185">Reference proteome</keyword>